<evidence type="ECO:0000256" key="9">
    <source>
        <dbReference type="RuleBase" id="RU003357"/>
    </source>
</evidence>
<keyword evidence="14" id="KW-1185">Reference proteome</keyword>
<keyword evidence="4 8" id="KW-0812">Transmembrane</keyword>
<sequence>MQDTITKITLVFLLFFGALSSVVAQSTGSIKGTITDAQTQEGIVGGTVHLDKSTIGGPTNVDGRFSLEKVPVGEYTLIVSSVSYKTATIQKVAVKAGQTTTVNYKLESDQQQLNEVVVTGVRRTNTEVSVISEIKQANVVVSGVSSEQIVKTQDRDAAEVVRRIPGVTIVDNRFIQIRGLSDRYNAVWLNDVSAPSSETDRKSFSFDIVPSSLLDRVLVFKDPSPELPGDFAGGLVKVYLRKPAQNERLFTANYSSGYRNGTTGKDFFTDKTQAGDAFGFGAVKRQLPGGFPELSTAYQQYERDFYARQIENTFPIYKLKAMPDIRFNAAYMDQINLKNLSIGSITSVNYTNTFTRFHIDRNLYDGAGQRTDALKDDQSSNNIRLGAIQNFNVVLDNGGRLEFRNLFNQQSRNQVTTRRGFDNDGRPVRNSYQLGYQGRTTYTGQLAGQHAFNEDKTNFDWVAGYGYSNRNEPDLRRVSYQSIPAATEGGAPTETVLTPGSGQVDVNNAGRLYQKLNEYSYTINANLKQKVKVGERQVEIGAGTYLEYRKRDFRARAFGYSLNAGGLQGLRNEAVGNIFDPQNIGTDGFRLTEDLNSTYRYNATNELEAAYLSFNIPLTERLKLVTGARYERNVQSISTGINGEPVQQDVTTNFVLPSANFSYNFNEKNLLRASYGRSLNRPEFREAAPFFYYDFDFSVLNYGSLYLNPGAPLKVATIDNFDLRYELYPSSGELIHIGAFYKNFTNPIENTVVLTTNLAYTFANAPSAYAYGLELDLKKSLNFLDDAFGTTGLRNISAVFNASLIKSQVQLGDKFVAWDNKRALQGQSPYVLNGGLYYNTPDNSWQVTALYNVFGPRILFAGSNDYPDVVEMPRHTVDLSLTKTVSNRLTLNAGIQDLLNQKVNLVQDFNRDKKYEAKNDPSLSSYRRGTYYTLGLRFNLEPRARQLTPLP</sequence>
<dbReference type="InterPro" id="IPR039426">
    <property type="entry name" value="TonB-dep_rcpt-like"/>
</dbReference>
<keyword evidence="10" id="KW-0732">Signal</keyword>
<comment type="similarity">
    <text evidence="8 9">Belongs to the TonB-dependent receptor family.</text>
</comment>
<keyword evidence="3 8" id="KW-1134">Transmembrane beta strand</keyword>
<dbReference type="InterPro" id="IPR000531">
    <property type="entry name" value="Beta-barrel_TonB"/>
</dbReference>
<dbReference type="Pfam" id="PF00593">
    <property type="entry name" value="TonB_dep_Rec_b-barrel"/>
    <property type="match status" value="1"/>
</dbReference>
<dbReference type="Proteomes" id="UP000298284">
    <property type="component" value="Unassembled WGS sequence"/>
</dbReference>
<dbReference type="EMBL" id="SRKZ01000001">
    <property type="protein sequence ID" value="TGD82944.1"/>
    <property type="molecule type" value="Genomic_DNA"/>
</dbReference>
<gene>
    <name evidence="13" type="ORF">EU557_03960</name>
</gene>
<dbReference type="Pfam" id="PF13715">
    <property type="entry name" value="CarbopepD_reg_2"/>
    <property type="match status" value="1"/>
</dbReference>
<evidence type="ECO:0000256" key="3">
    <source>
        <dbReference type="ARBA" id="ARBA00022452"/>
    </source>
</evidence>
<evidence type="ECO:0000313" key="13">
    <source>
        <dbReference type="EMBL" id="TGD82944.1"/>
    </source>
</evidence>
<organism evidence="13 14">
    <name type="scientific">Hymenobacter wooponensis</name>
    <dbReference type="NCBI Taxonomy" id="1525360"/>
    <lineage>
        <taxon>Bacteria</taxon>
        <taxon>Pseudomonadati</taxon>
        <taxon>Bacteroidota</taxon>
        <taxon>Cytophagia</taxon>
        <taxon>Cytophagales</taxon>
        <taxon>Hymenobacteraceae</taxon>
        <taxon>Hymenobacter</taxon>
    </lineage>
</organism>
<dbReference type="AlphaFoldDB" id="A0A4Z0MTH6"/>
<dbReference type="GO" id="GO:0009279">
    <property type="term" value="C:cell outer membrane"/>
    <property type="evidence" value="ECO:0007669"/>
    <property type="project" value="UniProtKB-SubCell"/>
</dbReference>
<keyword evidence="5 9" id="KW-0798">TonB box</keyword>
<evidence type="ECO:0000256" key="6">
    <source>
        <dbReference type="ARBA" id="ARBA00023136"/>
    </source>
</evidence>
<evidence type="ECO:0000256" key="10">
    <source>
        <dbReference type="SAM" id="SignalP"/>
    </source>
</evidence>
<evidence type="ECO:0000256" key="4">
    <source>
        <dbReference type="ARBA" id="ARBA00022692"/>
    </source>
</evidence>
<reference evidence="13 14" key="1">
    <citation type="submission" date="2019-04" db="EMBL/GenBank/DDBJ databases">
        <authorList>
            <person name="Feng G."/>
            <person name="Zhang J."/>
            <person name="Zhu H."/>
        </authorList>
    </citation>
    <scope>NUCLEOTIDE SEQUENCE [LARGE SCALE GENOMIC DNA]</scope>
    <source>
        <strain evidence="13 14">JCM 19491</strain>
    </source>
</reference>
<keyword evidence="6 8" id="KW-0472">Membrane</keyword>
<feature type="signal peptide" evidence="10">
    <location>
        <begin position="1"/>
        <end position="24"/>
    </location>
</feature>
<dbReference type="PANTHER" id="PTHR40980:SF5">
    <property type="entry name" value="TONB-DEPENDENT RECEPTOR"/>
    <property type="match status" value="1"/>
</dbReference>
<dbReference type="Gene3D" id="2.60.40.1120">
    <property type="entry name" value="Carboxypeptidase-like, regulatory domain"/>
    <property type="match status" value="1"/>
</dbReference>
<dbReference type="InterPro" id="IPR037066">
    <property type="entry name" value="Plug_dom_sf"/>
</dbReference>
<keyword evidence="7 8" id="KW-0998">Cell outer membrane</keyword>
<dbReference type="InterPro" id="IPR012910">
    <property type="entry name" value="Plug_dom"/>
</dbReference>
<accession>A0A4Z0MTH6</accession>
<dbReference type="SUPFAM" id="SSF49464">
    <property type="entry name" value="Carboxypeptidase regulatory domain-like"/>
    <property type="match status" value="1"/>
</dbReference>
<evidence type="ECO:0000256" key="1">
    <source>
        <dbReference type="ARBA" id="ARBA00004571"/>
    </source>
</evidence>
<feature type="domain" description="TonB-dependent receptor plug" evidence="12">
    <location>
        <begin position="136"/>
        <end position="233"/>
    </location>
</feature>
<dbReference type="RefSeq" id="WP_135529100.1">
    <property type="nucleotide sequence ID" value="NZ_SRKZ01000001.1"/>
</dbReference>
<evidence type="ECO:0000259" key="11">
    <source>
        <dbReference type="Pfam" id="PF00593"/>
    </source>
</evidence>
<evidence type="ECO:0000313" key="14">
    <source>
        <dbReference type="Proteomes" id="UP000298284"/>
    </source>
</evidence>
<feature type="domain" description="TonB-dependent receptor-like beta-barrel" evidence="11">
    <location>
        <begin position="413"/>
        <end position="897"/>
    </location>
</feature>
<evidence type="ECO:0000256" key="7">
    <source>
        <dbReference type="ARBA" id="ARBA00023237"/>
    </source>
</evidence>
<dbReference type="PROSITE" id="PS52016">
    <property type="entry name" value="TONB_DEPENDENT_REC_3"/>
    <property type="match status" value="1"/>
</dbReference>
<evidence type="ECO:0000259" key="12">
    <source>
        <dbReference type="Pfam" id="PF07715"/>
    </source>
</evidence>
<dbReference type="Gene3D" id="2.40.170.20">
    <property type="entry name" value="TonB-dependent receptor, beta-barrel domain"/>
    <property type="match status" value="1"/>
</dbReference>
<evidence type="ECO:0000256" key="2">
    <source>
        <dbReference type="ARBA" id="ARBA00022448"/>
    </source>
</evidence>
<proteinExistence type="inferred from homology"/>
<dbReference type="InterPro" id="IPR036942">
    <property type="entry name" value="Beta-barrel_TonB_sf"/>
</dbReference>
<evidence type="ECO:0000256" key="5">
    <source>
        <dbReference type="ARBA" id="ARBA00023077"/>
    </source>
</evidence>
<comment type="caution">
    <text evidence="13">The sequence shown here is derived from an EMBL/GenBank/DDBJ whole genome shotgun (WGS) entry which is preliminary data.</text>
</comment>
<dbReference type="PANTHER" id="PTHR40980">
    <property type="entry name" value="PLUG DOMAIN-CONTAINING PROTEIN"/>
    <property type="match status" value="1"/>
</dbReference>
<keyword evidence="2 8" id="KW-0813">Transport</keyword>
<dbReference type="SUPFAM" id="SSF56935">
    <property type="entry name" value="Porins"/>
    <property type="match status" value="1"/>
</dbReference>
<dbReference type="InterPro" id="IPR008969">
    <property type="entry name" value="CarboxyPept-like_regulatory"/>
</dbReference>
<dbReference type="OrthoDB" id="9768470at2"/>
<comment type="subcellular location">
    <subcellularLocation>
        <location evidence="1 8">Cell outer membrane</location>
        <topology evidence="1 8">Multi-pass membrane protein</topology>
    </subcellularLocation>
</comment>
<dbReference type="Pfam" id="PF07715">
    <property type="entry name" value="Plug"/>
    <property type="match status" value="1"/>
</dbReference>
<name>A0A4Z0MTH6_9BACT</name>
<protein>
    <submittedName>
        <fullName evidence="13">TonB-dependent receptor</fullName>
    </submittedName>
</protein>
<evidence type="ECO:0000256" key="8">
    <source>
        <dbReference type="PROSITE-ProRule" id="PRU01360"/>
    </source>
</evidence>
<keyword evidence="13" id="KW-0675">Receptor</keyword>
<dbReference type="Gene3D" id="2.170.130.10">
    <property type="entry name" value="TonB-dependent receptor, plug domain"/>
    <property type="match status" value="1"/>
</dbReference>
<feature type="chain" id="PRO_5021311848" evidence="10">
    <location>
        <begin position="25"/>
        <end position="951"/>
    </location>
</feature>